<protein>
    <submittedName>
        <fullName evidence="2">DUF2752 domain-containing protein</fullName>
    </submittedName>
</protein>
<keyword evidence="1" id="KW-0472">Membrane</keyword>
<dbReference type="RefSeq" id="WP_344320957.1">
    <property type="nucleotide sequence ID" value="NZ_BAAASZ010000008.1"/>
</dbReference>
<dbReference type="InterPro" id="IPR021215">
    <property type="entry name" value="DUF2752"/>
</dbReference>
<comment type="caution">
    <text evidence="2">The sequence shown here is derived from an EMBL/GenBank/DDBJ whole genome shotgun (WGS) entry which is preliminary data.</text>
</comment>
<organism evidence="2 3">
    <name type="scientific">Streptomyces macrosporus</name>
    <dbReference type="NCBI Taxonomy" id="44032"/>
    <lineage>
        <taxon>Bacteria</taxon>
        <taxon>Bacillati</taxon>
        <taxon>Actinomycetota</taxon>
        <taxon>Actinomycetes</taxon>
        <taxon>Kitasatosporales</taxon>
        <taxon>Streptomycetaceae</taxon>
        <taxon>Streptomyces</taxon>
    </lineage>
</organism>
<proteinExistence type="predicted"/>
<accession>A0ABN3JHJ3</accession>
<keyword evidence="3" id="KW-1185">Reference proteome</keyword>
<sequence length="137" mass="14336">MTKASARFRALRSHPAAPPLTALAAGLAGAGYLWGTNPHESGQLLPRCPFNWTTGLLCPACGGTRMAYDLMHGDVAAAFHDNALLLTLGVPAAAYFGGRWLVEGLRGRRYRPSPGKAGTAVILGVAVVWAVARNLIG</sequence>
<feature type="transmembrane region" description="Helical" evidence="1">
    <location>
        <begin position="114"/>
        <end position="132"/>
    </location>
</feature>
<evidence type="ECO:0000313" key="2">
    <source>
        <dbReference type="EMBL" id="GAA2430180.1"/>
    </source>
</evidence>
<evidence type="ECO:0000256" key="1">
    <source>
        <dbReference type="SAM" id="Phobius"/>
    </source>
</evidence>
<feature type="transmembrane region" description="Helical" evidence="1">
    <location>
        <begin position="83"/>
        <end position="102"/>
    </location>
</feature>
<name>A0ABN3JHJ3_9ACTN</name>
<dbReference type="EMBL" id="BAAASZ010000008">
    <property type="protein sequence ID" value="GAA2430180.1"/>
    <property type="molecule type" value="Genomic_DNA"/>
</dbReference>
<dbReference type="Pfam" id="PF10825">
    <property type="entry name" value="DUF2752"/>
    <property type="match status" value="1"/>
</dbReference>
<evidence type="ECO:0000313" key="3">
    <source>
        <dbReference type="Proteomes" id="UP001501638"/>
    </source>
</evidence>
<dbReference type="Proteomes" id="UP001501638">
    <property type="component" value="Unassembled WGS sequence"/>
</dbReference>
<gene>
    <name evidence="2" type="ORF">GCM10010405_11260</name>
</gene>
<keyword evidence="1" id="KW-1133">Transmembrane helix</keyword>
<reference evidence="2 3" key="1">
    <citation type="journal article" date="2019" name="Int. J. Syst. Evol. Microbiol.">
        <title>The Global Catalogue of Microorganisms (GCM) 10K type strain sequencing project: providing services to taxonomists for standard genome sequencing and annotation.</title>
        <authorList>
            <consortium name="The Broad Institute Genomics Platform"/>
            <consortium name="The Broad Institute Genome Sequencing Center for Infectious Disease"/>
            <person name="Wu L."/>
            <person name="Ma J."/>
        </authorList>
    </citation>
    <scope>NUCLEOTIDE SEQUENCE [LARGE SCALE GENOMIC DNA]</scope>
    <source>
        <strain evidence="2 3">JCM 6305</strain>
    </source>
</reference>
<keyword evidence="1" id="KW-0812">Transmembrane</keyword>